<comment type="caution">
    <text evidence="1">The sequence shown here is derived from an EMBL/GenBank/DDBJ whole genome shotgun (WGS) entry which is preliminary data.</text>
</comment>
<keyword evidence="2" id="KW-1185">Reference proteome</keyword>
<dbReference type="Proteomes" id="UP001604267">
    <property type="component" value="Unassembled WGS sequence"/>
</dbReference>
<evidence type="ECO:0000313" key="1">
    <source>
        <dbReference type="EMBL" id="MFG3015410.1"/>
    </source>
</evidence>
<proteinExistence type="predicted"/>
<gene>
    <name evidence="1" type="ORF">ACGFZB_34235</name>
</gene>
<sequence length="261" mass="27445">MNGSPAAAAPASYGRLLARLEAGMAGPGLPDWLWQVVTVLHDGQDAAAARDWAARLYGELARLGGRVPFSVVHDWHARTVAPVLAEASVRRGRPREPQDAVRDLHLRALAGEPVTAAEWEAVLLPALREAYRLAYAYADAFAQAYAGAHAYAVAHDYGAERAAEFAGEYAELNTGANAASFAEGNALANAGATAAAWAAADARAYAEACPFAHVQVYALAWAGRERAAAGEEGGDAQRERLRSVFRRLADGLVGGLARVAS</sequence>
<name>A0ABW7BHZ2_9ACTN</name>
<evidence type="ECO:0000313" key="2">
    <source>
        <dbReference type="Proteomes" id="UP001604267"/>
    </source>
</evidence>
<reference evidence="1 2" key="1">
    <citation type="submission" date="2024-10" db="EMBL/GenBank/DDBJ databases">
        <title>The Natural Products Discovery Center: Release of the First 8490 Sequenced Strains for Exploring Actinobacteria Biosynthetic Diversity.</title>
        <authorList>
            <person name="Kalkreuter E."/>
            <person name="Kautsar S.A."/>
            <person name="Yang D."/>
            <person name="Bader C.D."/>
            <person name="Teijaro C.N."/>
            <person name="Fluegel L."/>
            <person name="Davis C.M."/>
            <person name="Simpson J.R."/>
            <person name="Lauterbach L."/>
            <person name="Steele A.D."/>
            <person name="Gui C."/>
            <person name="Meng S."/>
            <person name="Li G."/>
            <person name="Viehrig K."/>
            <person name="Ye F."/>
            <person name="Su P."/>
            <person name="Kiefer A.F."/>
            <person name="Nichols A."/>
            <person name="Cepeda A.J."/>
            <person name="Yan W."/>
            <person name="Fan B."/>
            <person name="Jiang Y."/>
            <person name="Adhikari A."/>
            <person name="Zheng C.-J."/>
            <person name="Schuster L."/>
            <person name="Cowan T.M."/>
            <person name="Smanski M.J."/>
            <person name="Chevrette M.G."/>
            <person name="De Carvalho L.P.S."/>
            <person name="Shen B."/>
        </authorList>
    </citation>
    <scope>NUCLEOTIDE SEQUENCE [LARGE SCALE GENOMIC DNA]</scope>
    <source>
        <strain evidence="1 2">NPDC048320</strain>
    </source>
</reference>
<dbReference type="RefSeq" id="WP_388324829.1">
    <property type="nucleotide sequence ID" value="NZ_JBIBCC010000014.1"/>
</dbReference>
<protein>
    <submittedName>
        <fullName evidence="1">SpcZ</fullName>
    </submittedName>
</protein>
<dbReference type="EMBL" id="JBICYV010000020">
    <property type="protein sequence ID" value="MFG3015410.1"/>
    <property type="molecule type" value="Genomic_DNA"/>
</dbReference>
<accession>A0ABW7BHZ2</accession>
<organism evidence="1 2">
    <name type="scientific">Streptomyces cinerochromogenes</name>
    <dbReference type="NCBI Taxonomy" id="66422"/>
    <lineage>
        <taxon>Bacteria</taxon>
        <taxon>Bacillati</taxon>
        <taxon>Actinomycetota</taxon>
        <taxon>Actinomycetes</taxon>
        <taxon>Kitasatosporales</taxon>
        <taxon>Streptomycetaceae</taxon>
        <taxon>Streptomyces</taxon>
    </lineage>
</organism>